<organism evidence="1 2">
    <name type="scientific">Patagioenas fasciata monilis</name>
    <dbReference type="NCBI Taxonomy" id="372326"/>
    <lineage>
        <taxon>Eukaryota</taxon>
        <taxon>Metazoa</taxon>
        <taxon>Chordata</taxon>
        <taxon>Craniata</taxon>
        <taxon>Vertebrata</taxon>
        <taxon>Euteleostomi</taxon>
        <taxon>Archelosauria</taxon>
        <taxon>Archosauria</taxon>
        <taxon>Dinosauria</taxon>
        <taxon>Saurischia</taxon>
        <taxon>Theropoda</taxon>
        <taxon>Coelurosauria</taxon>
        <taxon>Aves</taxon>
        <taxon>Neognathae</taxon>
        <taxon>Neoaves</taxon>
        <taxon>Columbimorphae</taxon>
        <taxon>Columbiformes</taxon>
        <taxon>Columbidae</taxon>
        <taxon>Patagioenas</taxon>
    </lineage>
</organism>
<dbReference type="EMBL" id="LSYS01001828">
    <property type="protein sequence ID" value="OPJ87056.1"/>
    <property type="molecule type" value="Genomic_DNA"/>
</dbReference>
<evidence type="ECO:0000313" key="1">
    <source>
        <dbReference type="EMBL" id="OPJ87056.1"/>
    </source>
</evidence>
<protein>
    <submittedName>
        <fullName evidence="1">Uncharacterized protein</fullName>
    </submittedName>
</protein>
<reference evidence="1 2" key="1">
    <citation type="submission" date="2016-02" db="EMBL/GenBank/DDBJ databases">
        <title>Band-tailed pigeon sequencing and assembly.</title>
        <authorList>
            <person name="Soares A.E."/>
            <person name="Novak B.J."/>
            <person name="Rice E.S."/>
            <person name="O'Connell B."/>
            <person name="Chang D."/>
            <person name="Weber S."/>
            <person name="Shapiro B."/>
        </authorList>
    </citation>
    <scope>NUCLEOTIDE SEQUENCE [LARGE SCALE GENOMIC DNA]</scope>
    <source>
        <strain evidence="1">BTP2013</strain>
        <tissue evidence="1">Blood</tissue>
    </source>
</reference>
<dbReference type="Proteomes" id="UP000190648">
    <property type="component" value="Unassembled WGS sequence"/>
</dbReference>
<accession>A0A1V4KRK5</accession>
<dbReference type="OrthoDB" id="5962536at2759"/>
<dbReference type="AlphaFoldDB" id="A0A1V4KRK5"/>
<evidence type="ECO:0000313" key="2">
    <source>
        <dbReference type="Proteomes" id="UP000190648"/>
    </source>
</evidence>
<name>A0A1V4KRK5_PATFA</name>
<keyword evidence="2" id="KW-1185">Reference proteome</keyword>
<gene>
    <name evidence="1" type="ORF">AV530_004745</name>
</gene>
<proteinExistence type="predicted"/>
<sequence>MSLEVAVKPILTCPGEVQPARTADSPKAVCLEALLQFLAEGDDAEPPSRSAALSALQTFRDMGVLEELRGPAGPQLQLTRPFRGTAARAELEAFVRQFLQM</sequence>
<dbReference type="STRING" id="372326.A0A1V4KRK5"/>
<comment type="caution">
    <text evidence="1">The sequence shown here is derived from an EMBL/GenBank/DDBJ whole genome shotgun (WGS) entry which is preliminary data.</text>
</comment>